<dbReference type="NCBIfam" id="TIGR02098">
    <property type="entry name" value="MJ0042_CXXC"/>
    <property type="match status" value="1"/>
</dbReference>
<accession>A0A3B1AG85</accession>
<dbReference type="InterPro" id="IPR021834">
    <property type="entry name" value="DUF3426"/>
</dbReference>
<dbReference type="Pfam" id="PF11906">
    <property type="entry name" value="DUF3426"/>
    <property type="match status" value="1"/>
</dbReference>
<evidence type="ECO:0000259" key="2">
    <source>
        <dbReference type="Pfam" id="PF13719"/>
    </source>
</evidence>
<feature type="compositionally biased region" description="Low complexity" evidence="1">
    <location>
        <begin position="210"/>
        <end position="222"/>
    </location>
</feature>
<dbReference type="AlphaFoldDB" id="A0A3B1AG85"/>
<organism evidence="3">
    <name type="scientific">hydrothermal vent metagenome</name>
    <dbReference type="NCBI Taxonomy" id="652676"/>
    <lineage>
        <taxon>unclassified sequences</taxon>
        <taxon>metagenomes</taxon>
        <taxon>ecological metagenomes</taxon>
    </lineage>
</organism>
<protein>
    <recommendedName>
        <fullName evidence="2">Zinc finger/thioredoxin putative domain-containing protein</fullName>
    </recommendedName>
</protein>
<dbReference type="InterPro" id="IPR011723">
    <property type="entry name" value="Znf/thioredoxin_put"/>
</dbReference>
<feature type="domain" description="Zinc finger/thioredoxin putative" evidence="2">
    <location>
        <begin position="1"/>
        <end position="37"/>
    </location>
</feature>
<dbReference type="EMBL" id="UOFT01000074">
    <property type="protein sequence ID" value="VAW98883.1"/>
    <property type="molecule type" value="Genomic_DNA"/>
</dbReference>
<feature type="compositionally biased region" description="Polar residues" evidence="1">
    <location>
        <begin position="69"/>
        <end position="78"/>
    </location>
</feature>
<feature type="region of interest" description="Disordered" evidence="1">
    <location>
        <begin position="205"/>
        <end position="241"/>
    </location>
</feature>
<feature type="compositionally biased region" description="Basic and acidic residues" evidence="1">
    <location>
        <begin position="54"/>
        <end position="68"/>
    </location>
</feature>
<feature type="region of interest" description="Disordered" evidence="1">
    <location>
        <begin position="54"/>
        <end position="89"/>
    </location>
</feature>
<name>A0A3B1AG85_9ZZZZ</name>
<sequence length="642" mass="70957">MYTRCPICKTNFSVSEAQLQVAQGKVRCGSCKNVFNARQHIHYRSTSSATIKNTKKETTTPSVIKKESSAPSIKQTAPVTKPASNKAPVPPPHSDIDAIFNALDSQLTSGTYIDIAQPADTDIREADFNDNDLNEYDEATEFHQPFAEDTSEPDLDLSGDLSGNLNSELKAEDLSQPSHFVIEENKINTKEPVSTSIDNSKLSSALANIKTNTPVKPTTTPKSPEPEPRKKKKKGGPQHTFDFLGLTDEPGLSPEDEEQFSAVNTPLNIDTGTPLNKKNENAALHEAIDNIIKVDSTITTPFEEQDDHHFVIEMNSEPDVELVDEDDIDKLFASTDSLKMSDLKFDKHLTNNQTEEPISILGENKNHNNPEPNIEFEPDSASISDEISTATQQTENETPFNLQVEEQLKPESFSAETSAPDYLVDNEFNETDFDPDGLTLEANDNDFDIEEEIVLASDTNKSSHNVPHQLRDAVASFDQQTPPLSTAKRAVYSLASMLLILLLAAQLVVFKSTALANSVPALQPMLLSLCNSLPCRYTGNHNSKQIKIVNRDVRLHPKIKGALLISATIVNQASYTQPYPTILLKFTDLTGNTVAQRYFPPKDYLGLLNKPFALMPSKKPVQLNIEILDPGSDAINFQFFFL</sequence>
<dbReference type="Pfam" id="PF13719">
    <property type="entry name" value="Zn_ribbon_5"/>
    <property type="match status" value="1"/>
</dbReference>
<reference evidence="3" key="1">
    <citation type="submission" date="2018-06" db="EMBL/GenBank/DDBJ databases">
        <authorList>
            <person name="Zhirakovskaya E."/>
        </authorList>
    </citation>
    <scope>NUCLEOTIDE SEQUENCE</scope>
</reference>
<gene>
    <name evidence="3" type="ORF">MNBD_GAMMA23-2138</name>
</gene>
<evidence type="ECO:0000256" key="1">
    <source>
        <dbReference type="SAM" id="MobiDB-lite"/>
    </source>
</evidence>
<evidence type="ECO:0000313" key="3">
    <source>
        <dbReference type="EMBL" id="VAW98883.1"/>
    </source>
</evidence>
<proteinExistence type="predicted"/>